<sequence>MTHRTRPNGGDRKTRGIKRHPLADTRGAVLVACVSAASVGDRDGAVAEAELLQAGPARPGPPAQERDFAQVGAGLGMSEATAWRYVGEALEVLAAGPAQSPGGSGRRGLRHR</sequence>
<organism evidence="2 3">
    <name type="scientific">Streptomyces macrosporus</name>
    <dbReference type="NCBI Taxonomy" id="44032"/>
    <lineage>
        <taxon>Bacteria</taxon>
        <taxon>Bacillati</taxon>
        <taxon>Actinomycetota</taxon>
        <taxon>Actinomycetes</taxon>
        <taxon>Kitasatosporales</taxon>
        <taxon>Streptomycetaceae</taxon>
        <taxon>Streptomyces</taxon>
    </lineage>
</organism>
<evidence type="ECO:0000313" key="2">
    <source>
        <dbReference type="EMBL" id="GAA2439327.1"/>
    </source>
</evidence>
<dbReference type="EMBL" id="BAAASZ010000018">
    <property type="protein sequence ID" value="GAA2439327.1"/>
    <property type="molecule type" value="Genomic_DNA"/>
</dbReference>
<gene>
    <name evidence="2" type="ORF">GCM10010405_23340</name>
</gene>
<evidence type="ECO:0000256" key="1">
    <source>
        <dbReference type="SAM" id="MobiDB-lite"/>
    </source>
</evidence>
<evidence type="ECO:0000313" key="3">
    <source>
        <dbReference type="Proteomes" id="UP001501638"/>
    </source>
</evidence>
<dbReference type="Proteomes" id="UP001501638">
    <property type="component" value="Unassembled WGS sequence"/>
</dbReference>
<reference evidence="3" key="1">
    <citation type="journal article" date="2019" name="Int. J. Syst. Evol. Microbiol.">
        <title>The Global Catalogue of Microorganisms (GCM) 10K type strain sequencing project: providing services to taxonomists for standard genome sequencing and annotation.</title>
        <authorList>
            <consortium name="The Broad Institute Genomics Platform"/>
            <consortium name="The Broad Institute Genome Sequencing Center for Infectious Disease"/>
            <person name="Wu L."/>
            <person name="Ma J."/>
        </authorList>
    </citation>
    <scope>NUCLEOTIDE SEQUENCE [LARGE SCALE GENOMIC DNA]</scope>
    <source>
        <strain evidence="3">JCM 6305</strain>
    </source>
</reference>
<feature type="region of interest" description="Disordered" evidence="1">
    <location>
        <begin position="1"/>
        <end position="21"/>
    </location>
</feature>
<name>A0ABP5WXF6_9ACTN</name>
<keyword evidence="3" id="KW-1185">Reference proteome</keyword>
<protein>
    <submittedName>
        <fullName evidence="2">Uncharacterized protein</fullName>
    </submittedName>
</protein>
<comment type="caution">
    <text evidence="2">The sequence shown here is derived from an EMBL/GenBank/DDBJ whole genome shotgun (WGS) entry which is preliminary data.</text>
</comment>
<accession>A0ABP5WXF6</accession>
<proteinExistence type="predicted"/>